<reference evidence="2" key="1">
    <citation type="journal article" date="2019" name="PLoS Negl. Trop. Dis.">
        <title>Revisiting the worldwide diversity of Leptospira species in the environment.</title>
        <authorList>
            <person name="Vincent A.T."/>
            <person name="Schiettekatte O."/>
            <person name="Bourhy P."/>
            <person name="Veyrier F.J."/>
            <person name="Picardeau M."/>
        </authorList>
    </citation>
    <scope>NUCLEOTIDE SEQUENCE [LARGE SCALE GENOMIC DNA]</scope>
    <source>
        <strain evidence="2">201400974</strain>
    </source>
</reference>
<dbReference type="InterPro" id="IPR007607">
    <property type="entry name" value="BacA/B"/>
</dbReference>
<dbReference type="PANTHER" id="PTHR35024">
    <property type="entry name" value="HYPOTHETICAL CYTOSOLIC PROTEIN"/>
    <property type="match status" value="1"/>
</dbReference>
<evidence type="ECO:0000313" key="2">
    <source>
        <dbReference type="EMBL" id="TGN07078.1"/>
    </source>
</evidence>
<dbReference type="EMBL" id="RQHV01000062">
    <property type="protein sequence ID" value="TGN07078.1"/>
    <property type="molecule type" value="Genomic_DNA"/>
</dbReference>
<proteinExistence type="inferred from homology"/>
<gene>
    <name evidence="2" type="ORF">EHS11_18330</name>
</gene>
<dbReference type="RefSeq" id="WP_135765801.1">
    <property type="nucleotide sequence ID" value="NZ_RQHV01000062.1"/>
</dbReference>
<sequence>MSKKNTQPIVTEHGVIATILGKETAFNGTLAFKKPLQISGDFIGEIISDGYLVVSEGARVKANVKAGTVVVGGTIIGNVTATQRLEMLSSGKVQGNIRTAKLQIADGVVFDGNCEMISSEEET</sequence>
<dbReference type="Pfam" id="PF04519">
    <property type="entry name" value="Bactofilin"/>
    <property type="match status" value="1"/>
</dbReference>
<dbReference type="AlphaFoldDB" id="A0A4R9LM56"/>
<keyword evidence="3" id="KW-1185">Reference proteome</keyword>
<evidence type="ECO:0000256" key="1">
    <source>
        <dbReference type="ARBA" id="ARBA00044755"/>
    </source>
</evidence>
<protein>
    <submittedName>
        <fullName evidence="2">Polymer-forming cytoskeletal family protein</fullName>
    </submittedName>
</protein>
<dbReference type="Proteomes" id="UP000298264">
    <property type="component" value="Unassembled WGS sequence"/>
</dbReference>
<name>A0A4R9LM56_9LEPT</name>
<organism evidence="2 3">
    <name type="scientific">Leptospira ilyithenensis</name>
    <dbReference type="NCBI Taxonomy" id="2484901"/>
    <lineage>
        <taxon>Bacteria</taxon>
        <taxon>Pseudomonadati</taxon>
        <taxon>Spirochaetota</taxon>
        <taxon>Spirochaetia</taxon>
        <taxon>Leptospirales</taxon>
        <taxon>Leptospiraceae</taxon>
        <taxon>Leptospira</taxon>
    </lineage>
</organism>
<comment type="similarity">
    <text evidence="1">Belongs to the bactofilin family.</text>
</comment>
<dbReference type="OrthoDB" id="350528at2"/>
<accession>A0A4R9LM56</accession>
<comment type="caution">
    <text evidence="2">The sequence shown here is derived from an EMBL/GenBank/DDBJ whole genome shotgun (WGS) entry which is preliminary data.</text>
</comment>
<evidence type="ECO:0000313" key="3">
    <source>
        <dbReference type="Proteomes" id="UP000298264"/>
    </source>
</evidence>
<dbReference type="PANTHER" id="PTHR35024:SF4">
    <property type="entry name" value="POLYMER-FORMING CYTOSKELETAL PROTEIN"/>
    <property type="match status" value="1"/>
</dbReference>